<comment type="similarity">
    <text evidence="2 10 11">Belongs to the glycosyl hydrolase 9 (cellulase E) family.</text>
</comment>
<feature type="domain" description="CBM10" evidence="12">
    <location>
        <begin position="753"/>
        <end position="790"/>
    </location>
</feature>
<gene>
    <name evidence="13" type="ORF">BCR32DRAFT_291700</name>
</gene>
<dbReference type="STRING" id="1754192.A0A1Y1XDP8"/>
<evidence type="ECO:0000256" key="6">
    <source>
        <dbReference type="ARBA" id="ARBA00023001"/>
    </source>
</evidence>
<evidence type="ECO:0000256" key="7">
    <source>
        <dbReference type="ARBA" id="ARBA00023277"/>
    </source>
</evidence>
<comment type="caution">
    <text evidence="13">The sequence shown here is derived from an EMBL/GenBank/DDBJ whole genome shotgun (WGS) entry which is preliminary data.</text>
</comment>
<evidence type="ECO:0000256" key="11">
    <source>
        <dbReference type="RuleBase" id="RU361166"/>
    </source>
</evidence>
<name>A0A1Y1XDP8_9FUNG</name>
<dbReference type="Pfam" id="PF02013">
    <property type="entry name" value="CBM_10"/>
    <property type="match status" value="3"/>
</dbReference>
<feature type="active site" evidence="10">
    <location>
        <position position="438"/>
    </location>
</feature>
<evidence type="ECO:0000256" key="2">
    <source>
        <dbReference type="ARBA" id="ARBA00007072"/>
    </source>
</evidence>
<keyword evidence="5 10" id="KW-0378">Hydrolase</keyword>
<reference evidence="13 14" key="2">
    <citation type="submission" date="2016-08" db="EMBL/GenBank/DDBJ databases">
        <title>Pervasive Adenine N6-methylation of Active Genes in Fungi.</title>
        <authorList>
            <consortium name="DOE Joint Genome Institute"/>
            <person name="Mondo S.J."/>
            <person name="Dannebaum R.O."/>
            <person name="Kuo R.C."/>
            <person name="Labutti K."/>
            <person name="Haridas S."/>
            <person name="Kuo A."/>
            <person name="Salamov A."/>
            <person name="Ahrendt S.R."/>
            <person name="Lipzen A."/>
            <person name="Sullivan W."/>
            <person name="Andreopoulos W.B."/>
            <person name="Clum A."/>
            <person name="Lindquist E."/>
            <person name="Daum C."/>
            <person name="Ramamoorthy G.K."/>
            <person name="Gryganskyi A."/>
            <person name="Culley D."/>
            <person name="Magnuson J.K."/>
            <person name="James T.Y."/>
            <person name="O'Malley M.A."/>
            <person name="Stajich J.E."/>
            <person name="Spatafora J.W."/>
            <person name="Visel A."/>
            <person name="Grigoriev I.V."/>
        </authorList>
    </citation>
    <scope>NUCLEOTIDE SEQUENCE [LARGE SCALE GENOMIC DNA]</scope>
    <source>
        <strain evidence="13 14">S4</strain>
    </source>
</reference>
<dbReference type="PANTHER" id="PTHR22298">
    <property type="entry name" value="ENDO-1,4-BETA-GLUCANASE"/>
    <property type="match status" value="1"/>
</dbReference>
<dbReference type="OrthoDB" id="10257085at2759"/>
<feature type="chain" id="PRO_5011827044" description="Endoglucanase" evidence="11">
    <location>
        <begin position="22"/>
        <end position="903"/>
    </location>
</feature>
<evidence type="ECO:0000256" key="5">
    <source>
        <dbReference type="ARBA" id="ARBA00022801"/>
    </source>
</evidence>
<evidence type="ECO:0000256" key="8">
    <source>
        <dbReference type="ARBA" id="ARBA00023295"/>
    </source>
</evidence>
<reference evidence="13 14" key="1">
    <citation type="submission" date="2016-08" db="EMBL/GenBank/DDBJ databases">
        <title>A Parts List for Fungal Cellulosomes Revealed by Comparative Genomics.</title>
        <authorList>
            <consortium name="DOE Joint Genome Institute"/>
            <person name="Haitjema C.H."/>
            <person name="Gilmore S.P."/>
            <person name="Henske J.K."/>
            <person name="Solomon K.V."/>
            <person name="De Groot R."/>
            <person name="Kuo A."/>
            <person name="Mondo S.J."/>
            <person name="Salamov A.A."/>
            <person name="Labutti K."/>
            <person name="Zhao Z."/>
            <person name="Chiniquy J."/>
            <person name="Barry K."/>
            <person name="Brewer H.M."/>
            <person name="Purvine S.O."/>
            <person name="Wright A.T."/>
            <person name="Boxma B."/>
            <person name="Van Alen T."/>
            <person name="Hackstein J.H."/>
            <person name="Baker S.E."/>
            <person name="Grigoriev I.V."/>
            <person name="O'Malley M.A."/>
        </authorList>
    </citation>
    <scope>NUCLEOTIDE SEQUENCE [LARGE SCALE GENOMIC DNA]</scope>
    <source>
        <strain evidence="13 14">S4</strain>
    </source>
</reference>
<evidence type="ECO:0000256" key="9">
    <source>
        <dbReference type="ARBA" id="ARBA00023326"/>
    </source>
</evidence>
<evidence type="ECO:0000313" key="13">
    <source>
        <dbReference type="EMBL" id="ORX83869.1"/>
    </source>
</evidence>
<dbReference type="PROSITE" id="PS51763">
    <property type="entry name" value="CBM10"/>
    <property type="match status" value="3"/>
</dbReference>
<evidence type="ECO:0000256" key="1">
    <source>
        <dbReference type="ARBA" id="ARBA00000966"/>
    </source>
</evidence>
<dbReference type="PROSITE" id="PS00698">
    <property type="entry name" value="GH9_3"/>
    <property type="match status" value="1"/>
</dbReference>
<feature type="domain" description="CBM10" evidence="12">
    <location>
        <begin position="704"/>
        <end position="740"/>
    </location>
</feature>
<keyword evidence="14" id="KW-1185">Reference proteome</keyword>
<protein>
    <recommendedName>
        <fullName evidence="11">Endoglucanase</fullName>
        <ecNumber evidence="11">3.2.1.4</ecNumber>
    </recommendedName>
</protein>
<dbReference type="InterPro" id="IPR009034">
    <property type="entry name" value="Dockerin_dom_fun_sf"/>
</dbReference>
<evidence type="ECO:0000256" key="10">
    <source>
        <dbReference type="PROSITE-ProRule" id="PRU10060"/>
    </source>
</evidence>
<dbReference type="Gene3D" id="1.50.10.10">
    <property type="match status" value="1"/>
</dbReference>
<dbReference type="GO" id="GO:0030245">
    <property type="term" value="P:cellulose catabolic process"/>
    <property type="evidence" value="ECO:0007669"/>
    <property type="project" value="UniProtKB-KW"/>
</dbReference>
<keyword evidence="8 10" id="KW-0326">Glycosidase</keyword>
<dbReference type="SUPFAM" id="SSF48208">
    <property type="entry name" value="Six-hairpin glycosidases"/>
    <property type="match status" value="1"/>
</dbReference>
<comment type="catalytic activity">
    <reaction evidence="1 11">
        <text>Endohydrolysis of (1-&gt;4)-beta-D-glucosidic linkages in cellulose, lichenin and cereal beta-D-glucans.</text>
        <dbReference type="EC" id="3.2.1.4"/>
    </reaction>
</comment>
<feature type="active site" evidence="10">
    <location>
        <position position="447"/>
    </location>
</feature>
<accession>A0A1Y1XDP8</accession>
<dbReference type="EC" id="3.2.1.4" evidence="11"/>
<evidence type="ECO:0000256" key="4">
    <source>
        <dbReference type="ARBA" id="ARBA00022737"/>
    </source>
</evidence>
<evidence type="ECO:0000313" key="14">
    <source>
        <dbReference type="Proteomes" id="UP000193944"/>
    </source>
</evidence>
<keyword evidence="9 10" id="KW-0624">Polysaccharide degradation</keyword>
<keyword evidence="6 11" id="KW-0136">Cellulose degradation</keyword>
<dbReference type="Pfam" id="PF00759">
    <property type="entry name" value="Glyco_hydro_9"/>
    <property type="match status" value="1"/>
</dbReference>
<evidence type="ECO:0000256" key="3">
    <source>
        <dbReference type="ARBA" id="ARBA00022729"/>
    </source>
</evidence>
<dbReference type="InterPro" id="IPR001701">
    <property type="entry name" value="Glyco_hydro_9"/>
</dbReference>
<evidence type="ECO:0000259" key="12">
    <source>
        <dbReference type="PROSITE" id="PS51763"/>
    </source>
</evidence>
<dbReference type="Proteomes" id="UP000193944">
    <property type="component" value="Unassembled WGS sequence"/>
</dbReference>
<organism evidence="13 14">
    <name type="scientific">Anaeromyces robustus</name>
    <dbReference type="NCBI Taxonomy" id="1754192"/>
    <lineage>
        <taxon>Eukaryota</taxon>
        <taxon>Fungi</taxon>
        <taxon>Fungi incertae sedis</taxon>
        <taxon>Chytridiomycota</taxon>
        <taxon>Chytridiomycota incertae sedis</taxon>
        <taxon>Neocallimastigomycetes</taxon>
        <taxon>Neocallimastigales</taxon>
        <taxon>Neocallimastigaceae</taxon>
        <taxon>Anaeromyces</taxon>
    </lineage>
</organism>
<keyword evidence="7 10" id="KW-0119">Carbohydrate metabolism</keyword>
<dbReference type="InterPro" id="IPR033126">
    <property type="entry name" value="Glyco_hydro_9_Asp/Glu_AS"/>
</dbReference>
<dbReference type="InterPro" id="IPR008928">
    <property type="entry name" value="6-hairpin_glycosidase_sf"/>
</dbReference>
<dbReference type="GO" id="GO:0008810">
    <property type="term" value="F:cellulase activity"/>
    <property type="evidence" value="ECO:0007669"/>
    <property type="project" value="UniProtKB-EC"/>
</dbReference>
<sequence length="903" mass="101529">MKFQSILATIAVLASPMAVIAKSQDYARHIELSLLFYEAQRSGKLPENNRIYWRFDSQLDAGADHGVDLTGGYYDAGDNVKFNFPAAAALTLLAWSGVDYADGYKKAGQWDYFLDAIRWGADYFMKCHTGKNELYFQVGDGKIDHSYWYPPEYTVYEHPSLKLTTSKPGSEVASDTASFLAATYMIFKDIDPTYAKKCLQHSKEIYEFADKYRGDYSKSFGNYVNDFYKNWGTINDELAFGALWLYRATGDESYLAKYKVIADASYDSRDESAYPNCSGPISWDDKRPGAYVLGAIVTGEDKYLDKAISYCDAVLTQPKTRGGLWYNNNLSKWGSNRYASNAASMLGMLANYLPKDHPKRSKYIDFVKSQTNYILGDNPAKVNFVVGAEKNSPKAVHHRGASGTYDSQDTNAKPTDHNVYTIWGALAGGPGKDDSYTDTRKNYEMNEVALDYNAAFQMNLALLVKEGLSVPDPDSVKIHDRSFPKKAETPDISVKVEKDHIKVSTGSNMVCSSWCLEFTSPDLDISQVHHSILHQSNPKYIICNERETNYLDGKGTAQDIQIVDKNKGGNINIEMEDVVVMCNGWHAPQRSHKPTYRPENGRRYQIINGGGPGQTKALFKETECWPGFLCDNSNPIISTTTTTATTPAHEPTTSPIIGNDKNCPGYELGYECCNNNEVVYTDETGDWGLTDTVPPQWCSIGKKEEQEMFGEYPYCNGCESNYTDGDGDWYFVDNNWCKVNEKKCQTTTSPPETCQPVNGYQCCKNSSTVAVYSDKDGEWGVENNDWCIIPSLPEFNDIKLTASGFIDLMPKVIYPGTGMSSGKEARFDFYHDNKEFNEKYEVDSISVNGVSENVKNIKYYNDHFNILSTNYADINDLKMTIRNKSTNQKYIKVFNNVVLYKAY</sequence>
<keyword evidence="3 11" id="KW-0732">Signal</keyword>
<dbReference type="SUPFAM" id="SSF64571">
    <property type="entry name" value="Cellulose docking domain, dockering"/>
    <property type="match status" value="3"/>
</dbReference>
<feature type="signal peptide" evidence="11">
    <location>
        <begin position="1"/>
        <end position="21"/>
    </location>
</feature>
<dbReference type="Gene3D" id="3.90.1220.10">
    <property type="entry name" value="Cellulose docking domain, dockering"/>
    <property type="match status" value="3"/>
</dbReference>
<dbReference type="EMBL" id="MCFG01000063">
    <property type="protein sequence ID" value="ORX83869.1"/>
    <property type="molecule type" value="Genomic_DNA"/>
</dbReference>
<dbReference type="InterPro" id="IPR002883">
    <property type="entry name" value="CBM10/Dockerin_dom"/>
</dbReference>
<feature type="domain" description="CBM10" evidence="12">
    <location>
        <begin position="662"/>
        <end position="701"/>
    </location>
</feature>
<proteinExistence type="inferred from homology"/>
<dbReference type="AlphaFoldDB" id="A0A1Y1XDP8"/>
<dbReference type="InterPro" id="IPR012341">
    <property type="entry name" value="6hp_glycosidase-like_sf"/>
</dbReference>
<keyword evidence="4" id="KW-0677">Repeat</keyword>